<reference evidence="3 4" key="1">
    <citation type="submission" date="2021-06" db="EMBL/GenBank/DDBJ databases">
        <title>44 bacteria genomes isolated from Dapeng, Shenzhen.</title>
        <authorList>
            <person name="Zheng W."/>
            <person name="Yu S."/>
            <person name="Huang Y."/>
        </authorList>
    </citation>
    <scope>NUCLEOTIDE SEQUENCE [LARGE SCALE GENOMIC DNA]</scope>
    <source>
        <strain evidence="3 4">DP5N14-6</strain>
    </source>
</reference>
<dbReference type="Pfam" id="PF24406">
    <property type="entry name" value="nSTAND_NTPase4"/>
    <property type="match status" value="1"/>
</dbReference>
<evidence type="ECO:0000313" key="3">
    <source>
        <dbReference type="EMBL" id="MBY5950027.1"/>
    </source>
</evidence>
<gene>
    <name evidence="3" type="ORF">KUV23_03520</name>
</gene>
<dbReference type="InterPro" id="IPR057123">
    <property type="entry name" value="STAND_NTPase4_dom"/>
</dbReference>
<protein>
    <recommendedName>
        <fullName evidence="2">STAND NTPase 4 small alpha/beta domain-containing protein</fullName>
    </recommendedName>
</protein>
<evidence type="ECO:0000259" key="2">
    <source>
        <dbReference type="Pfam" id="PF24406"/>
    </source>
</evidence>
<name>A0ABS7N134_9BACT</name>
<keyword evidence="1" id="KW-0175">Coiled coil</keyword>
<dbReference type="RefSeq" id="WP_222583107.1">
    <property type="nucleotide sequence ID" value="NZ_JAHVHP010000001.1"/>
</dbReference>
<dbReference type="Proteomes" id="UP000766609">
    <property type="component" value="Unassembled WGS sequence"/>
</dbReference>
<evidence type="ECO:0000256" key="1">
    <source>
        <dbReference type="SAM" id="Coils"/>
    </source>
</evidence>
<keyword evidence="4" id="KW-1185">Reference proteome</keyword>
<accession>A0ABS7N134</accession>
<proteinExistence type="predicted"/>
<organism evidence="3 4">
    <name type="scientific">Algoriphagus marincola</name>
    <dbReference type="NCBI Taxonomy" id="264027"/>
    <lineage>
        <taxon>Bacteria</taxon>
        <taxon>Pseudomonadati</taxon>
        <taxon>Bacteroidota</taxon>
        <taxon>Cytophagia</taxon>
        <taxon>Cytophagales</taxon>
        <taxon>Cyclobacteriaceae</taxon>
        <taxon>Algoriphagus</taxon>
    </lineage>
</organism>
<feature type="coiled-coil region" evidence="1">
    <location>
        <begin position="652"/>
        <end position="686"/>
    </location>
</feature>
<dbReference type="EMBL" id="JAHVHP010000001">
    <property type="protein sequence ID" value="MBY5950027.1"/>
    <property type="molecule type" value="Genomic_DNA"/>
</dbReference>
<comment type="caution">
    <text evidence="3">The sequence shown here is derived from an EMBL/GenBank/DDBJ whole genome shotgun (WGS) entry which is preliminary data.</text>
</comment>
<evidence type="ECO:0000313" key="4">
    <source>
        <dbReference type="Proteomes" id="UP000766609"/>
    </source>
</evidence>
<sequence>MVRLFKIFLASPGDTSDERKAAEDVIDEINKTKGPRDNYRLELLKWETDTYSAVGEDGQDVINKQIGSDYQIFVGVMWRKFGTPTKRAASGTVEEFQRAYERKSDVHISFYFNSSPFPQDTDLEQAKKVLEFKSQIQDLGVYHKSFESTKDFEQKLRMDLQNYVTDLLKAEIQNEEVSVVSEGSSAKQVIPEIKDSFKDYLNDIQASFSHSKVDNLQLEDIYIAPDLRDLSNGKNASKVKVENLSDLTDAIDAEGVKYAFLGNDLAGKSANTKYLFLKYFELGLYPVLLKGSDFGSNIRPESLQKTVETKIAEQYQVPFELADIDTTKVILLIDDFHKATKAKNRYWPALMKNLESLFQHIIVTGNSLMLIENLNKQDPFKNFNSYSILEFGPKFRYELVNKWNTLGIETRFTDHNEILRKNDAYISHIKAIIGKNYIPSYPFYLLSILQALESGNVQNPNYSIHGFYYEVLINECFSKAIKDRKEISLYYNYLTQFCFYLFEQGVKEVSLEEFDAFHRMYCEKHDLSYRKETILQTFDSARLLYVNNGVFIKEKYVYYFFVAKYIANEIANKEEIKKLVTKMCERVFRDEYASIIMFVTHLSKDNFIINELIKIANSLFPEANVARLQDDINEINQLVESIPEQVLEIVNVDDQRKEELQEEEETERLEKELENEQSNYDHFSLDDDVSTIDFFARITRALKTIDILGQVAKKHWGELDGEQKLNLVNTTYNVGLKTLDIYLQMLQRNSKDIVEHISQIIKEKHFKDKHSLEKGIEEASKNFVFRLCFMSSFGITKRVSNAIGLDRLNNTFNKALEAQPYNSIKLIDLAIKLGYSSLASNIEQIETYRDEMKKNKLSNVVLQNLVIDHMYMFDTDYKTRSRVCNKLGISVQEQLRIDQTSTVKKKK</sequence>
<feature type="domain" description="STAND NTPase 4 small alpha/beta" evidence="2">
    <location>
        <begin position="507"/>
        <end position="562"/>
    </location>
</feature>